<dbReference type="InterPro" id="IPR029063">
    <property type="entry name" value="SAM-dependent_MTases_sf"/>
</dbReference>
<evidence type="ECO:0000259" key="3">
    <source>
        <dbReference type="Pfam" id="PF01555"/>
    </source>
</evidence>
<dbReference type="GO" id="GO:0032259">
    <property type="term" value="P:methylation"/>
    <property type="evidence" value="ECO:0007669"/>
    <property type="project" value="UniProtKB-KW"/>
</dbReference>
<dbReference type="SUPFAM" id="SSF53335">
    <property type="entry name" value="S-adenosyl-L-methionine-dependent methyltransferases"/>
    <property type="match status" value="1"/>
</dbReference>
<dbReference type="PRINTS" id="PR00508">
    <property type="entry name" value="S21N4MTFRASE"/>
</dbReference>
<dbReference type="AlphaFoldDB" id="T1B6Q3"/>
<feature type="domain" description="DNA methylase N-4/N-6" evidence="3">
    <location>
        <begin position="24"/>
        <end position="105"/>
    </location>
</feature>
<comment type="caution">
    <text evidence="4">The sequence shown here is derived from an EMBL/GenBank/DDBJ whole genome shotgun (WGS) entry which is preliminary data.</text>
</comment>
<evidence type="ECO:0000313" key="4">
    <source>
        <dbReference type="EMBL" id="EQD64143.1"/>
    </source>
</evidence>
<dbReference type="InterPro" id="IPR001091">
    <property type="entry name" value="RM_Methyltransferase"/>
</dbReference>
<evidence type="ECO:0000256" key="1">
    <source>
        <dbReference type="ARBA" id="ARBA00022603"/>
    </source>
</evidence>
<dbReference type="Gene3D" id="3.40.50.150">
    <property type="entry name" value="Vaccinia Virus protein VP39"/>
    <property type="match status" value="1"/>
</dbReference>
<gene>
    <name evidence="4" type="ORF">B1B_06701</name>
</gene>
<dbReference type="EMBL" id="AUZY01004241">
    <property type="protein sequence ID" value="EQD64143.1"/>
    <property type="molecule type" value="Genomic_DNA"/>
</dbReference>
<protein>
    <submittedName>
        <fullName evidence="4">DNA modification methylase</fullName>
    </submittedName>
</protein>
<organism evidence="4">
    <name type="scientific">mine drainage metagenome</name>
    <dbReference type="NCBI Taxonomy" id="410659"/>
    <lineage>
        <taxon>unclassified sequences</taxon>
        <taxon>metagenomes</taxon>
        <taxon>ecological metagenomes</taxon>
    </lineage>
</organism>
<dbReference type="GO" id="GO:0008170">
    <property type="term" value="F:N-methyltransferase activity"/>
    <property type="evidence" value="ECO:0007669"/>
    <property type="project" value="InterPro"/>
</dbReference>
<accession>T1B6Q3</accession>
<proteinExistence type="predicted"/>
<name>T1B6Q3_9ZZZZ</name>
<dbReference type="Pfam" id="PF01555">
    <property type="entry name" value="N6_N4_Mtase"/>
    <property type="match status" value="1"/>
</dbReference>
<reference evidence="4" key="1">
    <citation type="submission" date="2013-08" db="EMBL/GenBank/DDBJ databases">
        <authorList>
            <person name="Mendez C."/>
            <person name="Richter M."/>
            <person name="Ferrer M."/>
            <person name="Sanchez J."/>
        </authorList>
    </citation>
    <scope>NUCLEOTIDE SEQUENCE</scope>
</reference>
<sequence length="113" mass="12726">MPARDRADPRNRLNDLTGKEWLQLSRSWWFQRGLGRNHPDTAIELQHPAPFSYLDVQKLIRLLTKPGMTVLDPFSGVGSTIKAAGLCGRNAIGIDVSSRWVKLGKKRVLHEVP</sequence>
<feature type="non-terminal residue" evidence="4">
    <location>
        <position position="113"/>
    </location>
</feature>
<reference evidence="4" key="2">
    <citation type="journal article" date="2014" name="ISME J.">
        <title>Microbial stratification in low pH oxic and suboxic macroscopic growths along an acid mine drainage.</title>
        <authorList>
            <person name="Mendez-Garcia C."/>
            <person name="Mesa V."/>
            <person name="Sprenger R.R."/>
            <person name="Richter M."/>
            <person name="Diez M.S."/>
            <person name="Solano J."/>
            <person name="Bargiela R."/>
            <person name="Golyshina O.V."/>
            <person name="Manteca A."/>
            <person name="Ramos J.L."/>
            <person name="Gallego J.R."/>
            <person name="Llorente I."/>
            <person name="Martins Dos Santos V.A."/>
            <person name="Jensen O.N."/>
            <person name="Pelaez A.I."/>
            <person name="Sanchez J."/>
            <person name="Ferrer M."/>
        </authorList>
    </citation>
    <scope>NUCLEOTIDE SEQUENCE</scope>
</reference>
<dbReference type="InterPro" id="IPR002941">
    <property type="entry name" value="DNA_methylase_N4/N6"/>
</dbReference>
<dbReference type="GO" id="GO:0003677">
    <property type="term" value="F:DNA binding"/>
    <property type="evidence" value="ECO:0007669"/>
    <property type="project" value="InterPro"/>
</dbReference>
<evidence type="ECO:0000256" key="2">
    <source>
        <dbReference type="ARBA" id="ARBA00022679"/>
    </source>
</evidence>
<keyword evidence="1 4" id="KW-0489">Methyltransferase</keyword>
<keyword evidence="2" id="KW-0808">Transferase</keyword>